<organism evidence="1 2">
    <name type="scientific">Yaniella flava</name>
    <dbReference type="NCBI Taxonomy" id="287930"/>
    <lineage>
        <taxon>Bacteria</taxon>
        <taxon>Bacillati</taxon>
        <taxon>Actinomycetota</taxon>
        <taxon>Actinomycetes</taxon>
        <taxon>Micrococcales</taxon>
        <taxon>Micrococcaceae</taxon>
        <taxon>Yaniella</taxon>
    </lineage>
</organism>
<proteinExistence type="predicted"/>
<gene>
    <name evidence="1" type="ORF">GCM10009720_04580</name>
</gene>
<sequence>MSDDGSAWLTGADTSPAAATAATMVAAIPVRNLRGIRKVTGRPSKSVGMNEFLSKGERASESAVLSHRHIAERNQATCLAHEQ</sequence>
<accession>A0ABN2U3E4</accession>
<evidence type="ECO:0000313" key="1">
    <source>
        <dbReference type="EMBL" id="GAA2027906.1"/>
    </source>
</evidence>
<evidence type="ECO:0000313" key="2">
    <source>
        <dbReference type="Proteomes" id="UP001501461"/>
    </source>
</evidence>
<reference evidence="1 2" key="1">
    <citation type="journal article" date="2019" name="Int. J. Syst. Evol. Microbiol.">
        <title>The Global Catalogue of Microorganisms (GCM) 10K type strain sequencing project: providing services to taxonomists for standard genome sequencing and annotation.</title>
        <authorList>
            <consortium name="The Broad Institute Genomics Platform"/>
            <consortium name="The Broad Institute Genome Sequencing Center for Infectious Disease"/>
            <person name="Wu L."/>
            <person name="Ma J."/>
        </authorList>
    </citation>
    <scope>NUCLEOTIDE SEQUENCE [LARGE SCALE GENOMIC DNA]</scope>
    <source>
        <strain evidence="1 2">JCM 13595</strain>
    </source>
</reference>
<dbReference type="EMBL" id="BAAAMN010000008">
    <property type="protein sequence ID" value="GAA2027906.1"/>
    <property type="molecule type" value="Genomic_DNA"/>
</dbReference>
<comment type="caution">
    <text evidence="1">The sequence shown here is derived from an EMBL/GenBank/DDBJ whole genome shotgun (WGS) entry which is preliminary data.</text>
</comment>
<keyword evidence="2" id="KW-1185">Reference proteome</keyword>
<protein>
    <submittedName>
        <fullName evidence="1">Uncharacterized protein</fullName>
    </submittedName>
</protein>
<dbReference type="Proteomes" id="UP001501461">
    <property type="component" value="Unassembled WGS sequence"/>
</dbReference>
<name>A0ABN2U3E4_9MICC</name>